<dbReference type="EMBL" id="FPJE01000006">
    <property type="protein sequence ID" value="SFW36863.1"/>
    <property type="molecule type" value="Genomic_DNA"/>
</dbReference>
<keyword evidence="4" id="KW-1185">Reference proteome</keyword>
<comment type="similarity">
    <text evidence="1">Belongs to the glycosyl hydrolase 16 family.</text>
</comment>
<dbReference type="GO" id="GO:0004553">
    <property type="term" value="F:hydrolase activity, hydrolyzing O-glycosyl compounds"/>
    <property type="evidence" value="ECO:0007669"/>
    <property type="project" value="InterPro"/>
</dbReference>
<dbReference type="CDD" id="cd00413">
    <property type="entry name" value="Glyco_hydrolase_16"/>
    <property type="match status" value="1"/>
</dbReference>
<dbReference type="PROSITE" id="PS51257">
    <property type="entry name" value="PROKAR_LIPOPROTEIN"/>
    <property type="match status" value="1"/>
</dbReference>
<dbReference type="PROSITE" id="PS51762">
    <property type="entry name" value="GH16_2"/>
    <property type="match status" value="1"/>
</dbReference>
<dbReference type="RefSeq" id="WP_072316599.1">
    <property type="nucleotide sequence ID" value="NZ_FPJE01000006.1"/>
</dbReference>
<dbReference type="InterPro" id="IPR000757">
    <property type="entry name" value="Beta-glucanase-like"/>
</dbReference>
<dbReference type="SUPFAM" id="SSF49899">
    <property type="entry name" value="Concanavalin A-like lectins/glucanases"/>
    <property type="match status" value="1"/>
</dbReference>
<dbReference type="Proteomes" id="UP000182248">
    <property type="component" value="Unassembled WGS sequence"/>
</dbReference>
<reference evidence="3 4" key="1">
    <citation type="submission" date="2016-11" db="EMBL/GenBank/DDBJ databases">
        <authorList>
            <person name="Jaros S."/>
            <person name="Januszkiewicz K."/>
            <person name="Wedrychowicz H."/>
        </authorList>
    </citation>
    <scope>NUCLEOTIDE SEQUENCE [LARGE SCALE GENOMIC DNA]</scope>
    <source>
        <strain evidence="3 4">CGMCC 1.12145</strain>
    </source>
</reference>
<dbReference type="OrthoDB" id="370098at2"/>
<dbReference type="AlphaFoldDB" id="A0A1K1NNG3"/>
<evidence type="ECO:0000313" key="4">
    <source>
        <dbReference type="Proteomes" id="UP000182248"/>
    </source>
</evidence>
<protein>
    <submittedName>
        <fullName evidence="3">Glycosyl hydrolases family 16</fullName>
    </submittedName>
</protein>
<dbReference type="GO" id="GO:0005975">
    <property type="term" value="P:carbohydrate metabolic process"/>
    <property type="evidence" value="ECO:0007669"/>
    <property type="project" value="InterPro"/>
</dbReference>
<proteinExistence type="inferred from homology"/>
<evidence type="ECO:0000256" key="1">
    <source>
        <dbReference type="ARBA" id="ARBA00006865"/>
    </source>
</evidence>
<evidence type="ECO:0000313" key="3">
    <source>
        <dbReference type="EMBL" id="SFW36863.1"/>
    </source>
</evidence>
<name>A0A1K1NNG3_9FLAO</name>
<dbReference type="STRING" id="1150368.SAMN02927921_01354"/>
<keyword evidence="3" id="KW-0378">Hydrolase</keyword>
<dbReference type="InterPro" id="IPR013320">
    <property type="entry name" value="ConA-like_dom_sf"/>
</dbReference>
<organism evidence="3 4">
    <name type="scientific">Sinomicrobium oceani</name>
    <dbReference type="NCBI Taxonomy" id="1150368"/>
    <lineage>
        <taxon>Bacteria</taxon>
        <taxon>Pseudomonadati</taxon>
        <taxon>Bacteroidota</taxon>
        <taxon>Flavobacteriia</taxon>
        <taxon>Flavobacteriales</taxon>
        <taxon>Flavobacteriaceae</taxon>
        <taxon>Sinomicrobium</taxon>
    </lineage>
</organism>
<feature type="domain" description="GH16" evidence="2">
    <location>
        <begin position="47"/>
        <end position="255"/>
    </location>
</feature>
<evidence type="ECO:0000259" key="2">
    <source>
        <dbReference type="PROSITE" id="PS51762"/>
    </source>
</evidence>
<sequence>MKNILLFIVVTFASASCSKKIIPQNGSNSTGELLKSAAQTTIRFSGYTWMVKNPPGQVGPHSNYWSKDNVWVDKQGRLHLKITREPDGRWTCAEIQSTENFGYGKYVWKIESRVDQLDKNIVLGLFDYRGIQYSKYDEIDIEFSRWGHAHVDNFSNTVYPEYPKGKSVSNSHELSLNGLWSTYRFIRDSEKVAYSSFHGHTEDPGNAFFVWQTPSGFAVPKVAMPIHMNLWLFDAPPSDGEEVEIIIRSFEFTPL</sequence>
<dbReference type="Gene3D" id="2.60.120.200">
    <property type="match status" value="1"/>
</dbReference>
<accession>A0A1K1NNG3</accession>
<gene>
    <name evidence="3" type="ORF">SAMN02927921_01354</name>
</gene>